<feature type="domain" description="Ketosynthase family 3 (KS3)" evidence="8">
    <location>
        <begin position="6"/>
        <end position="415"/>
    </location>
</feature>
<keyword evidence="7" id="KW-0012">Acyltransferase</keyword>
<dbReference type="Pfam" id="PF02801">
    <property type="entry name" value="Ketoacyl-synt_C"/>
    <property type="match status" value="1"/>
</dbReference>
<keyword evidence="5" id="KW-0443">Lipid metabolism</keyword>
<dbReference type="AlphaFoldDB" id="A0A382E918"/>
<dbReference type="InterPro" id="IPR000794">
    <property type="entry name" value="Beta-ketoacyl_synthase"/>
</dbReference>
<keyword evidence="4" id="KW-0276">Fatty acid metabolism</keyword>
<evidence type="ECO:0000256" key="4">
    <source>
        <dbReference type="ARBA" id="ARBA00022832"/>
    </source>
</evidence>
<dbReference type="GO" id="GO:0004315">
    <property type="term" value="F:3-oxoacyl-[acyl-carrier-protein] synthase activity"/>
    <property type="evidence" value="ECO:0007669"/>
    <property type="project" value="InterPro"/>
</dbReference>
<name>A0A382E918_9ZZZZ</name>
<dbReference type="NCBIfam" id="TIGR03150">
    <property type="entry name" value="fabF"/>
    <property type="match status" value="1"/>
</dbReference>
<dbReference type="InterPro" id="IPR014031">
    <property type="entry name" value="Ketoacyl_synth_C"/>
</dbReference>
<sequence>MSSIAANRVVVTGMGVASSLGCEVETFWKNVIEGQCGIDRVTSFDISDYTCQIAAEVKDFDPAPAFPNPKEVRRADRFTQLGVFAGWKALIDSAMNLDELDRDQIGCYIGSGIGGLGTHEAQHTVLTERGPGKMSPFTIPMLILNMASGVFSIYHGLRGPNVATCSACATSTHALGEAWRTIKMGDAKAIFAGGAEAAVVPMAMGGFAAMKAMSTRNDNPKGSSRPFDKDRDGFVMGEGAGVLVLEEMDHAIMRGAKIYCEIAGYGNTADANHLTAPDPDGKGAARCMQMALRSGGLDVDNIDYINAHGTSTSQGDICETKAIRTVFKDHADKLAVSSTKGATGHMLGAAGGVEMILVAKALQTGIAPPTINLENQDPECDLDYVANKAREMEINAALSNSFGFGGHNATIAATKFHGYAARTA</sequence>
<dbReference type="PIRSF" id="PIRSF000447">
    <property type="entry name" value="KAS_II"/>
    <property type="match status" value="1"/>
</dbReference>
<dbReference type="SMART" id="SM00825">
    <property type="entry name" value="PKS_KS"/>
    <property type="match status" value="1"/>
</dbReference>
<dbReference type="InterPro" id="IPR017568">
    <property type="entry name" value="3-oxoacyl-ACP_synth-2"/>
</dbReference>
<dbReference type="PROSITE" id="PS52004">
    <property type="entry name" value="KS3_2"/>
    <property type="match status" value="1"/>
</dbReference>
<keyword evidence="3" id="KW-0808">Transferase</keyword>
<accession>A0A382E918</accession>
<reference evidence="9" key="1">
    <citation type="submission" date="2018-05" db="EMBL/GenBank/DDBJ databases">
        <authorList>
            <person name="Lanie J.A."/>
            <person name="Ng W.-L."/>
            <person name="Kazmierczak K.M."/>
            <person name="Andrzejewski T.M."/>
            <person name="Davidsen T.M."/>
            <person name="Wayne K.J."/>
            <person name="Tettelin H."/>
            <person name="Glass J.I."/>
            <person name="Rusch D."/>
            <person name="Podicherti R."/>
            <person name="Tsui H.-C.T."/>
            <person name="Winkler M.E."/>
        </authorList>
    </citation>
    <scope>NUCLEOTIDE SEQUENCE</scope>
</reference>
<dbReference type="PROSITE" id="PS00606">
    <property type="entry name" value="KS3_1"/>
    <property type="match status" value="1"/>
</dbReference>
<evidence type="ECO:0000256" key="2">
    <source>
        <dbReference type="ARBA" id="ARBA00022516"/>
    </source>
</evidence>
<evidence type="ECO:0000256" key="7">
    <source>
        <dbReference type="ARBA" id="ARBA00023315"/>
    </source>
</evidence>
<evidence type="ECO:0000259" key="8">
    <source>
        <dbReference type="PROSITE" id="PS52004"/>
    </source>
</evidence>
<organism evidence="9">
    <name type="scientific">marine metagenome</name>
    <dbReference type="NCBI Taxonomy" id="408172"/>
    <lineage>
        <taxon>unclassified sequences</taxon>
        <taxon>metagenomes</taxon>
        <taxon>ecological metagenomes</taxon>
    </lineage>
</organism>
<dbReference type="InterPro" id="IPR016039">
    <property type="entry name" value="Thiolase-like"/>
</dbReference>
<evidence type="ECO:0000256" key="5">
    <source>
        <dbReference type="ARBA" id="ARBA00023098"/>
    </source>
</evidence>
<dbReference type="EMBL" id="UINC01043032">
    <property type="protein sequence ID" value="SVB46471.1"/>
    <property type="molecule type" value="Genomic_DNA"/>
</dbReference>
<evidence type="ECO:0000256" key="3">
    <source>
        <dbReference type="ARBA" id="ARBA00022679"/>
    </source>
</evidence>
<dbReference type="GO" id="GO:0005829">
    <property type="term" value="C:cytosol"/>
    <property type="evidence" value="ECO:0007669"/>
    <property type="project" value="TreeGrafter"/>
</dbReference>
<dbReference type="SUPFAM" id="SSF53901">
    <property type="entry name" value="Thiolase-like"/>
    <property type="match status" value="2"/>
</dbReference>
<protein>
    <recommendedName>
        <fullName evidence="8">Ketosynthase family 3 (KS3) domain-containing protein</fullName>
    </recommendedName>
</protein>
<dbReference type="CDD" id="cd00834">
    <property type="entry name" value="KAS_I_II"/>
    <property type="match status" value="1"/>
</dbReference>
<dbReference type="InterPro" id="IPR018201">
    <property type="entry name" value="Ketoacyl_synth_AS"/>
</dbReference>
<keyword evidence="2" id="KW-0444">Lipid biosynthesis</keyword>
<evidence type="ECO:0000256" key="1">
    <source>
        <dbReference type="ARBA" id="ARBA00008467"/>
    </source>
</evidence>
<dbReference type="InterPro" id="IPR014030">
    <property type="entry name" value="Ketoacyl_synth_N"/>
</dbReference>
<dbReference type="NCBIfam" id="NF005589">
    <property type="entry name" value="PRK07314.1"/>
    <property type="match status" value="1"/>
</dbReference>
<evidence type="ECO:0000256" key="6">
    <source>
        <dbReference type="ARBA" id="ARBA00023160"/>
    </source>
</evidence>
<proteinExistence type="inferred from homology"/>
<dbReference type="Pfam" id="PF00109">
    <property type="entry name" value="ketoacyl-synt"/>
    <property type="match status" value="1"/>
</dbReference>
<keyword evidence="6" id="KW-0275">Fatty acid biosynthesis</keyword>
<dbReference type="GO" id="GO:0006633">
    <property type="term" value="P:fatty acid biosynthetic process"/>
    <property type="evidence" value="ECO:0007669"/>
    <property type="project" value="UniProtKB-KW"/>
</dbReference>
<dbReference type="InterPro" id="IPR020841">
    <property type="entry name" value="PKS_Beta-ketoAc_synthase_dom"/>
</dbReference>
<dbReference type="PANTHER" id="PTHR11712:SF336">
    <property type="entry name" value="3-OXOACYL-[ACYL-CARRIER-PROTEIN] SYNTHASE, MITOCHONDRIAL"/>
    <property type="match status" value="1"/>
</dbReference>
<dbReference type="PANTHER" id="PTHR11712">
    <property type="entry name" value="POLYKETIDE SYNTHASE-RELATED"/>
    <property type="match status" value="1"/>
</dbReference>
<gene>
    <name evidence="9" type="ORF">METZ01_LOCUS199325</name>
</gene>
<evidence type="ECO:0000313" key="9">
    <source>
        <dbReference type="EMBL" id="SVB46471.1"/>
    </source>
</evidence>
<dbReference type="Gene3D" id="3.40.47.10">
    <property type="match status" value="1"/>
</dbReference>
<comment type="similarity">
    <text evidence="1">Belongs to the thiolase-like superfamily. Beta-ketoacyl-ACP synthases family.</text>
</comment>
<dbReference type="FunFam" id="3.40.47.10:FF:000009">
    <property type="entry name" value="3-oxoacyl-[acyl-carrier-protein] synthase 2"/>
    <property type="match status" value="1"/>
</dbReference>